<evidence type="ECO:0000256" key="3">
    <source>
        <dbReference type="ARBA" id="ARBA00022741"/>
    </source>
</evidence>
<keyword evidence="1" id="KW-0816">Tricarboxylic acid cycle</keyword>
<dbReference type="SUPFAM" id="SSF51735">
    <property type="entry name" value="NAD(P)-binding Rossmann-fold domains"/>
    <property type="match status" value="1"/>
</dbReference>
<dbReference type="GO" id="GO:0016747">
    <property type="term" value="F:acyltransferase activity, transferring groups other than amino-acyl groups"/>
    <property type="evidence" value="ECO:0007669"/>
    <property type="project" value="InterPro"/>
</dbReference>
<evidence type="ECO:0000256" key="1">
    <source>
        <dbReference type="ARBA" id="ARBA00022532"/>
    </source>
</evidence>
<dbReference type="InterPro" id="IPR016102">
    <property type="entry name" value="Succinyl-CoA_synth-like"/>
</dbReference>
<sequence length="829" mass="88495">MSIPRLTSGRRFDPANLFRPTSLAVIGLEADASVKTLANLALSGFKGPIHQLHSIAELPEGVDVCMLSLPADEIGAAMTVMAERNCFAAIIPGPADELRAHAMRTGVRALGPYSFGLCVPKLGLNATRSHIQPQAGKLALVTQSSAISRAVIDWAEPNGVGFSHIVGVGNNHDIGYGMVLDWLSRDPGTGAILLDIRRIKNHRLFLSAARAAARLRPVVAIRAGTRTEDPTGASDMALEAALRRAGVLCVNRLEDLLAAAETLSRAKPVRTDTLAIVSTAIGPGRLASDAVLRAGLALCPNETISEHVPAEELAATAFGLAASGTVGGVLVVHAPTGLKDEATIASLTRPHPEQRAPVLFCVLGETHGAVHRNTLAKAGLPVFATPEQAVRGFEHLVLDRRNRAAARELPSSTVMEVTPDKAWVRRLFRDVRMDGRLALTQDESLDVLAAYGIPTVPTRMAASPDDAAAAADSVGYPVAVKLRDNARPGTRPPGGLVLDLMDAAQVTAAARLLAAKEPERPLLVQHQAGRARELAIRVSDDVGFGPVISFGSGGTAANPQDRAMDLPPLNLTLAEQLIRRCRAGAMLGRDLRDRPAASTDAVAGTLVRISQLIVDFPEIAVLDLPALFADARGVVAADAWVKLRGAEETPPPLAIAPYPQELVTCRVLGNESITIRPIRPEDAEAHGAFFSRLSPQDIRYRFFSAIRELSKEQVARLTQVDYDREMAFVAVRDTTGEITGVVRLVCEPNGRSAEFAVIVQADMKGRGLATALMKRVIDWGRQKGLQEITGQILADNAPMLAFIRHLGFTVHRMPDDPEVMESRLELVAG</sequence>
<dbReference type="CDD" id="cd04301">
    <property type="entry name" value="NAT_SF"/>
    <property type="match status" value="1"/>
</dbReference>
<evidence type="ECO:0000256" key="2">
    <source>
        <dbReference type="ARBA" id="ARBA00022598"/>
    </source>
</evidence>
<dbReference type="GO" id="GO:0016874">
    <property type="term" value="F:ligase activity"/>
    <property type="evidence" value="ECO:0007669"/>
    <property type="project" value="UniProtKB-KW"/>
</dbReference>
<dbReference type="Proteomes" id="UP000239724">
    <property type="component" value="Unassembled WGS sequence"/>
</dbReference>
<dbReference type="InterPro" id="IPR036291">
    <property type="entry name" value="NAD(P)-bd_dom_sf"/>
</dbReference>
<dbReference type="Pfam" id="PF13549">
    <property type="entry name" value="ATP-grasp_5"/>
    <property type="match status" value="1"/>
</dbReference>
<evidence type="ECO:0000313" key="9">
    <source>
        <dbReference type="Proteomes" id="UP000239724"/>
    </source>
</evidence>
<keyword evidence="9" id="KW-1185">Reference proteome</keyword>
<dbReference type="EMBL" id="NHRY01000103">
    <property type="protein sequence ID" value="PPQ34559.1"/>
    <property type="molecule type" value="Genomic_DNA"/>
</dbReference>
<dbReference type="PANTHER" id="PTHR43334">
    <property type="entry name" value="ACETATE--COA LIGASE [ADP-FORMING]"/>
    <property type="match status" value="1"/>
</dbReference>
<dbReference type="GO" id="GO:0006099">
    <property type="term" value="P:tricarboxylic acid cycle"/>
    <property type="evidence" value="ECO:0007669"/>
    <property type="project" value="UniProtKB-KW"/>
</dbReference>
<keyword evidence="4 5" id="KW-0067">ATP-binding</keyword>
<dbReference type="Gene3D" id="3.40.50.261">
    <property type="entry name" value="Succinyl-CoA synthetase domains"/>
    <property type="match status" value="2"/>
</dbReference>
<evidence type="ECO:0000259" key="7">
    <source>
        <dbReference type="PROSITE" id="PS51186"/>
    </source>
</evidence>
<dbReference type="Gene3D" id="3.40.630.30">
    <property type="match status" value="1"/>
</dbReference>
<keyword evidence="2" id="KW-0436">Ligase</keyword>
<dbReference type="InterPro" id="IPR000182">
    <property type="entry name" value="GNAT_dom"/>
</dbReference>
<evidence type="ECO:0000256" key="4">
    <source>
        <dbReference type="ARBA" id="ARBA00022840"/>
    </source>
</evidence>
<reference evidence="8 9" key="1">
    <citation type="journal article" date="2018" name="Arch. Microbiol.">
        <title>New insights into the metabolic potential of the phototrophic purple bacterium Rhodopila globiformis DSM 161(T) from its draft genome sequence and evidence for a vanadium-dependent nitrogenase.</title>
        <authorList>
            <person name="Imhoff J.F."/>
            <person name="Rahn T."/>
            <person name="Kunzel S."/>
            <person name="Neulinger S.C."/>
        </authorList>
    </citation>
    <scope>NUCLEOTIDE SEQUENCE [LARGE SCALE GENOMIC DNA]</scope>
    <source>
        <strain evidence="8 9">DSM 161</strain>
    </source>
</reference>
<dbReference type="SUPFAM" id="SSF52210">
    <property type="entry name" value="Succinyl-CoA synthetase domains"/>
    <property type="match status" value="2"/>
</dbReference>
<dbReference type="InterPro" id="IPR032875">
    <property type="entry name" value="Succ_CoA_lig_flav_dom"/>
</dbReference>
<dbReference type="InterPro" id="IPR051538">
    <property type="entry name" value="Acyl-CoA_Synth/Transferase"/>
</dbReference>
<accession>A0A2S6NIV8</accession>
<evidence type="ECO:0000313" key="8">
    <source>
        <dbReference type="EMBL" id="PPQ34559.1"/>
    </source>
</evidence>
<dbReference type="PROSITE" id="PS51186">
    <property type="entry name" value="GNAT"/>
    <property type="match status" value="1"/>
</dbReference>
<dbReference type="AlphaFoldDB" id="A0A2S6NIV8"/>
<evidence type="ECO:0000259" key="6">
    <source>
        <dbReference type="PROSITE" id="PS50975"/>
    </source>
</evidence>
<dbReference type="PANTHER" id="PTHR43334:SF1">
    <property type="entry name" value="3-HYDROXYPROPIONATE--COA LIGASE [ADP-FORMING]"/>
    <property type="match status" value="1"/>
</dbReference>
<dbReference type="GO" id="GO:0046872">
    <property type="term" value="F:metal ion binding"/>
    <property type="evidence" value="ECO:0007669"/>
    <property type="project" value="InterPro"/>
</dbReference>
<feature type="domain" description="ATP-grasp" evidence="6">
    <location>
        <begin position="445"/>
        <end position="481"/>
    </location>
</feature>
<dbReference type="SUPFAM" id="SSF56059">
    <property type="entry name" value="Glutathione synthetase ATP-binding domain-like"/>
    <property type="match status" value="1"/>
</dbReference>
<dbReference type="InterPro" id="IPR011761">
    <property type="entry name" value="ATP-grasp"/>
</dbReference>
<evidence type="ECO:0000256" key="5">
    <source>
        <dbReference type="PROSITE-ProRule" id="PRU00409"/>
    </source>
</evidence>
<dbReference type="InterPro" id="IPR016181">
    <property type="entry name" value="Acyl_CoA_acyltransferase"/>
</dbReference>
<dbReference type="PROSITE" id="PS50975">
    <property type="entry name" value="ATP_GRASP"/>
    <property type="match status" value="1"/>
</dbReference>
<dbReference type="InterPro" id="IPR013815">
    <property type="entry name" value="ATP_grasp_subdomain_1"/>
</dbReference>
<protein>
    <recommendedName>
        <fullName evidence="10">GNAT family N-acetyltransferase</fullName>
    </recommendedName>
</protein>
<name>A0A2S6NIV8_RHOGL</name>
<dbReference type="GO" id="GO:0005524">
    <property type="term" value="F:ATP binding"/>
    <property type="evidence" value="ECO:0007669"/>
    <property type="project" value="UniProtKB-UniRule"/>
</dbReference>
<dbReference type="Gene3D" id="3.30.1490.20">
    <property type="entry name" value="ATP-grasp fold, A domain"/>
    <property type="match status" value="1"/>
</dbReference>
<feature type="domain" description="N-acetyltransferase" evidence="7">
    <location>
        <begin position="673"/>
        <end position="825"/>
    </location>
</feature>
<dbReference type="SUPFAM" id="SSF55729">
    <property type="entry name" value="Acyl-CoA N-acyltransferases (Nat)"/>
    <property type="match status" value="1"/>
</dbReference>
<organism evidence="8 9">
    <name type="scientific">Rhodopila globiformis</name>
    <name type="common">Rhodopseudomonas globiformis</name>
    <dbReference type="NCBI Taxonomy" id="1071"/>
    <lineage>
        <taxon>Bacteria</taxon>
        <taxon>Pseudomonadati</taxon>
        <taxon>Pseudomonadota</taxon>
        <taxon>Alphaproteobacteria</taxon>
        <taxon>Acetobacterales</taxon>
        <taxon>Acetobacteraceae</taxon>
        <taxon>Rhodopila</taxon>
    </lineage>
</organism>
<proteinExistence type="predicted"/>
<dbReference type="Pfam" id="PF13607">
    <property type="entry name" value="Succ_CoA_lig"/>
    <property type="match status" value="1"/>
</dbReference>
<dbReference type="OrthoDB" id="9807426at2"/>
<dbReference type="RefSeq" id="WP_104518779.1">
    <property type="nucleotide sequence ID" value="NZ_NHRY01000103.1"/>
</dbReference>
<gene>
    <name evidence="8" type="ORF">CCS01_10360</name>
</gene>
<dbReference type="Gene3D" id="3.30.470.20">
    <property type="entry name" value="ATP-grasp fold, B domain"/>
    <property type="match status" value="1"/>
</dbReference>
<dbReference type="Pfam" id="PF13302">
    <property type="entry name" value="Acetyltransf_3"/>
    <property type="match status" value="1"/>
</dbReference>
<keyword evidence="3 5" id="KW-0547">Nucleotide-binding</keyword>
<evidence type="ECO:0008006" key="10">
    <source>
        <dbReference type="Google" id="ProtNLM"/>
    </source>
</evidence>
<comment type="caution">
    <text evidence="8">The sequence shown here is derived from an EMBL/GenBank/DDBJ whole genome shotgun (WGS) entry which is preliminary data.</text>
</comment>